<dbReference type="Proteomes" id="UP001560573">
    <property type="component" value="Unassembled WGS sequence"/>
</dbReference>
<protein>
    <submittedName>
        <fullName evidence="2">Transposase</fullName>
    </submittedName>
</protein>
<evidence type="ECO:0000313" key="3">
    <source>
        <dbReference type="Proteomes" id="UP001560573"/>
    </source>
</evidence>
<organism evidence="2 3">
    <name type="scientific">Danxiaibacter flavus</name>
    <dbReference type="NCBI Taxonomy" id="3049108"/>
    <lineage>
        <taxon>Bacteria</taxon>
        <taxon>Pseudomonadati</taxon>
        <taxon>Bacteroidota</taxon>
        <taxon>Chitinophagia</taxon>
        <taxon>Chitinophagales</taxon>
        <taxon>Chitinophagaceae</taxon>
        <taxon>Danxiaibacter</taxon>
    </lineage>
</organism>
<feature type="domain" description="Transposase IS204/IS1001/IS1096/IS1165 DDE" evidence="1">
    <location>
        <begin position="47"/>
        <end position="312"/>
    </location>
</feature>
<proteinExistence type="predicted"/>
<dbReference type="InterPro" id="IPR047951">
    <property type="entry name" value="Transpos_ISL3"/>
</dbReference>
<dbReference type="Pfam" id="PF01610">
    <property type="entry name" value="DDE_Tnp_ISL3"/>
    <property type="match status" value="1"/>
</dbReference>
<dbReference type="InterPro" id="IPR002560">
    <property type="entry name" value="Transposase_DDE"/>
</dbReference>
<sequence length="318" mass="37023">MLGKFFQVDGKQLQQQYKEHISDFSSWEQKDHACDWMLFENNVGAHLSIDETALSNGELYTIVTNKSARGRKGCIVAMIKGTQAEELIEVLNKIPERIRKRVTEVTMDMAAAMSLVIKRCFPHASRVIDRFHVQKLAYDAVQEIRIKYRWEALEQENEQIAAAKRNKQVYEPELLSNGDSIKQLLARSRYLLFKHPTKWTPSQKQRADLLFERYPLIDQAYKLSIRLGFIFKNCTSKEQAFKKLALWYNDIEDCGIDSFKTVARSIQAHYTYILNFFNNRSTNASAESFNAKIKAFRASSRGVRDIQFFLYRLSKIYA</sequence>
<dbReference type="EMBL" id="JAULBC010000006">
    <property type="protein sequence ID" value="MEX6689429.1"/>
    <property type="molecule type" value="Genomic_DNA"/>
</dbReference>
<reference evidence="2 3" key="1">
    <citation type="submission" date="2023-07" db="EMBL/GenBank/DDBJ databases">
        <authorList>
            <person name="Lian W.-H."/>
        </authorList>
    </citation>
    <scope>NUCLEOTIDE SEQUENCE [LARGE SCALE GENOMIC DNA]</scope>
    <source>
        <strain evidence="2 3">SYSU DXS3180</strain>
    </source>
</reference>
<comment type="caution">
    <text evidence="2">The sequence shown here is derived from an EMBL/GenBank/DDBJ whole genome shotgun (WGS) entry which is preliminary data.</text>
</comment>
<dbReference type="PANTHER" id="PTHR33498:SF1">
    <property type="entry name" value="TRANSPOSASE FOR INSERTION SEQUENCE ELEMENT IS1557"/>
    <property type="match status" value="1"/>
</dbReference>
<evidence type="ECO:0000313" key="2">
    <source>
        <dbReference type="EMBL" id="MEX6689429.1"/>
    </source>
</evidence>
<evidence type="ECO:0000259" key="1">
    <source>
        <dbReference type="Pfam" id="PF01610"/>
    </source>
</evidence>
<gene>
    <name evidence="2" type="ORF">QTN47_18105</name>
</gene>
<dbReference type="PANTHER" id="PTHR33498">
    <property type="entry name" value="TRANSPOSASE FOR INSERTION SEQUENCE ELEMENT IS1557"/>
    <property type="match status" value="1"/>
</dbReference>
<keyword evidence="3" id="KW-1185">Reference proteome</keyword>
<accession>A0ABV3ZJU9</accession>
<name>A0ABV3ZJU9_9BACT</name>